<evidence type="ECO:0000313" key="6">
    <source>
        <dbReference type="EMBL" id="TMJ07287.1"/>
    </source>
</evidence>
<dbReference type="FunFam" id="1.20.1090.10:FF:000001">
    <property type="entry name" value="Aldehyde-alcohol dehydrogenase"/>
    <property type="match status" value="1"/>
</dbReference>
<evidence type="ECO:0000256" key="3">
    <source>
        <dbReference type="ARBA" id="ARBA00023027"/>
    </source>
</evidence>
<evidence type="ECO:0000313" key="8">
    <source>
        <dbReference type="Proteomes" id="UP000315217"/>
    </source>
</evidence>
<protein>
    <submittedName>
        <fullName evidence="6">Iron-containing alcohol dehydrogenase</fullName>
    </submittedName>
</protein>
<dbReference type="InterPro" id="IPR018211">
    <property type="entry name" value="ADH_Fe_CS"/>
</dbReference>
<comment type="similarity">
    <text evidence="1">Belongs to the iron-containing alcohol dehydrogenase family.</text>
</comment>
<sequence>MWGGARVVRPDTFAFEAPARLTFGVGALAKLPELVAGMGTRVLVVSDPGIAKAGILDRVEALLKDAGVTGDAFTQVEPNPSVETVHAAHDMFRRSRASFVVAVGGGSAMDVGKVVAVLAAHGGTAPDYEGIGKVPGPGVPVVAIPTTAGTGSEVTVFAVITDRQRKFKMTVGSPHIVPQVGLCDPELTLSMPQPLTAATGMDALTHAIECYVNTVHNPIAKTLAAEAMRLIGRSLRTAYANGKDVGARTAMLLASTMAAMAFARTRLGNVHAMSHPLGAHFDVPHGVANAILLPYVMAWNLIACYDTYPRVAEALGERIAGLSHREAAEAAVAAVRRLSHDVGIPERLRDVGVTREGIPRMAEDAMKSGNILVNPRATTYNDIVALFETAY</sequence>
<dbReference type="Pfam" id="PF25137">
    <property type="entry name" value="ADH_Fe_C"/>
    <property type="match status" value="1"/>
</dbReference>
<dbReference type="Pfam" id="PF00465">
    <property type="entry name" value="Fe-ADH"/>
    <property type="match status" value="1"/>
</dbReference>
<proteinExistence type="inferred from homology"/>
<dbReference type="Gene3D" id="1.20.1090.10">
    <property type="entry name" value="Dehydroquinate synthase-like - alpha domain"/>
    <property type="match status" value="1"/>
</dbReference>
<dbReference type="GO" id="GO:0046872">
    <property type="term" value="F:metal ion binding"/>
    <property type="evidence" value="ECO:0007669"/>
    <property type="project" value="InterPro"/>
</dbReference>
<evidence type="ECO:0000259" key="5">
    <source>
        <dbReference type="Pfam" id="PF25137"/>
    </source>
</evidence>
<dbReference type="Proteomes" id="UP000315217">
    <property type="component" value="Unassembled WGS sequence"/>
</dbReference>
<organism evidence="6 9">
    <name type="scientific">Candidatus Segetimicrobium genomatis</name>
    <dbReference type="NCBI Taxonomy" id="2569760"/>
    <lineage>
        <taxon>Bacteria</taxon>
        <taxon>Bacillati</taxon>
        <taxon>Candidatus Sysuimicrobiota</taxon>
        <taxon>Candidatus Sysuimicrobiia</taxon>
        <taxon>Candidatus Sysuimicrobiales</taxon>
        <taxon>Candidatus Segetimicrobiaceae</taxon>
        <taxon>Candidatus Segetimicrobium</taxon>
    </lineage>
</organism>
<dbReference type="InterPro" id="IPR001670">
    <property type="entry name" value="ADH_Fe/GldA"/>
</dbReference>
<dbReference type="PANTHER" id="PTHR11496">
    <property type="entry name" value="ALCOHOL DEHYDROGENASE"/>
    <property type="match status" value="1"/>
</dbReference>
<dbReference type="EMBL" id="VBAJ01000187">
    <property type="protein sequence ID" value="TMJ07287.1"/>
    <property type="molecule type" value="Genomic_DNA"/>
</dbReference>
<name>A0A537LHW9_9BACT</name>
<gene>
    <name evidence="7" type="ORF">E6G98_06055</name>
    <name evidence="6" type="ORF">E6G99_07275</name>
</gene>
<evidence type="ECO:0000256" key="1">
    <source>
        <dbReference type="ARBA" id="ARBA00007358"/>
    </source>
</evidence>
<dbReference type="AlphaFoldDB" id="A0A537LHW9"/>
<feature type="domain" description="Fe-containing alcohol dehydrogenase-like C-terminal" evidence="5">
    <location>
        <begin position="196"/>
        <end position="391"/>
    </location>
</feature>
<accession>A0A537LHW9</accession>
<dbReference type="PROSITE" id="PS00060">
    <property type="entry name" value="ADH_IRON_2"/>
    <property type="match status" value="1"/>
</dbReference>
<evidence type="ECO:0000313" key="7">
    <source>
        <dbReference type="EMBL" id="TMJ11010.1"/>
    </source>
</evidence>
<keyword evidence="2" id="KW-0560">Oxidoreductase</keyword>
<dbReference type="SUPFAM" id="SSF56796">
    <property type="entry name" value="Dehydroquinate synthase-like"/>
    <property type="match status" value="1"/>
</dbReference>
<dbReference type="FunFam" id="3.40.50.1970:FF:000003">
    <property type="entry name" value="Alcohol dehydrogenase, iron-containing"/>
    <property type="match status" value="1"/>
</dbReference>
<feature type="domain" description="Alcohol dehydrogenase iron-type/glycerol dehydrogenase GldA" evidence="4">
    <location>
        <begin position="18"/>
        <end position="185"/>
    </location>
</feature>
<evidence type="ECO:0000256" key="2">
    <source>
        <dbReference type="ARBA" id="ARBA00023002"/>
    </source>
</evidence>
<dbReference type="EMBL" id="VBAI01000081">
    <property type="protein sequence ID" value="TMJ11010.1"/>
    <property type="molecule type" value="Genomic_DNA"/>
</dbReference>
<keyword evidence="3" id="KW-0520">NAD</keyword>
<dbReference type="InterPro" id="IPR039697">
    <property type="entry name" value="Alcohol_dehydrogenase_Fe"/>
</dbReference>
<reference evidence="8 9" key="1">
    <citation type="journal article" date="2019" name="Nat. Microbiol.">
        <title>Mediterranean grassland soil C-N compound turnover is dependent on rainfall and depth, and is mediated by genomically divergent microorganisms.</title>
        <authorList>
            <person name="Diamond S."/>
            <person name="Andeer P.F."/>
            <person name="Li Z."/>
            <person name="Crits-Christoph A."/>
            <person name="Burstein D."/>
            <person name="Anantharaman K."/>
            <person name="Lane K.R."/>
            <person name="Thomas B.C."/>
            <person name="Pan C."/>
            <person name="Northen T.R."/>
            <person name="Banfield J.F."/>
        </authorList>
    </citation>
    <scope>NUCLEOTIDE SEQUENCE [LARGE SCALE GENOMIC DNA]</scope>
    <source>
        <strain evidence="7">NP_1</strain>
        <strain evidence="6">NP_2</strain>
    </source>
</reference>
<comment type="caution">
    <text evidence="6">The sequence shown here is derived from an EMBL/GenBank/DDBJ whole genome shotgun (WGS) entry which is preliminary data.</text>
</comment>
<dbReference type="PANTHER" id="PTHR11496:SF102">
    <property type="entry name" value="ALCOHOL DEHYDROGENASE 4"/>
    <property type="match status" value="1"/>
</dbReference>
<dbReference type="InterPro" id="IPR056798">
    <property type="entry name" value="ADH_Fe_C"/>
</dbReference>
<dbReference type="GO" id="GO:0004022">
    <property type="term" value="F:alcohol dehydrogenase (NAD+) activity"/>
    <property type="evidence" value="ECO:0007669"/>
    <property type="project" value="TreeGrafter"/>
</dbReference>
<dbReference type="Gene3D" id="3.40.50.1970">
    <property type="match status" value="1"/>
</dbReference>
<evidence type="ECO:0000313" key="9">
    <source>
        <dbReference type="Proteomes" id="UP000318661"/>
    </source>
</evidence>
<dbReference type="CDD" id="cd08551">
    <property type="entry name" value="Fe-ADH"/>
    <property type="match status" value="1"/>
</dbReference>
<dbReference type="Proteomes" id="UP000318661">
    <property type="component" value="Unassembled WGS sequence"/>
</dbReference>
<evidence type="ECO:0000259" key="4">
    <source>
        <dbReference type="Pfam" id="PF00465"/>
    </source>
</evidence>